<reference evidence="1" key="1">
    <citation type="journal article" date="2017" name="Front. Cell. Infect. Microbiol.">
        <title>The Distinct Transcriptional Response of the Midgut of Amblyomma sculptum and Amblyomma aureolatum Ticks to Rickettsia rickettsii Correlates to Their Differences in Susceptibility to Infection.</title>
        <authorList>
            <person name="Martins L.A."/>
            <person name="Galletti M.F.B.M."/>
            <person name="Ribeiro J.M."/>
            <person name="Fujita A."/>
            <person name="Costa F.B."/>
            <person name="Labruna M.B."/>
            <person name="Daffre S."/>
            <person name="Fogaca A.C."/>
        </authorList>
    </citation>
    <scope>NUCLEOTIDE SEQUENCE</scope>
</reference>
<sequence length="88" mass="10073">KRHCRRSDNVRTPEVLGCIQAAIHEDPRNFTSTLARELEVHEATIQHVVNEDLWPTNTPAVYPIDYYVWGTVERDSSSHPHNAIAVLK</sequence>
<organism evidence="1">
    <name type="scientific">Amblyomma aureolatum</name>
    <dbReference type="NCBI Taxonomy" id="187763"/>
    <lineage>
        <taxon>Eukaryota</taxon>
        <taxon>Metazoa</taxon>
        <taxon>Ecdysozoa</taxon>
        <taxon>Arthropoda</taxon>
        <taxon>Chelicerata</taxon>
        <taxon>Arachnida</taxon>
        <taxon>Acari</taxon>
        <taxon>Parasitiformes</taxon>
        <taxon>Ixodida</taxon>
        <taxon>Ixodoidea</taxon>
        <taxon>Ixodidae</taxon>
        <taxon>Amblyomminae</taxon>
        <taxon>Amblyomma</taxon>
    </lineage>
</organism>
<protein>
    <submittedName>
        <fullName evidence="1">Uncharacterized protein</fullName>
    </submittedName>
</protein>
<feature type="non-terminal residue" evidence="1">
    <location>
        <position position="88"/>
    </location>
</feature>
<dbReference type="AlphaFoldDB" id="A0A1E1X089"/>
<proteinExistence type="evidence at transcript level"/>
<evidence type="ECO:0000313" key="1">
    <source>
        <dbReference type="EMBL" id="JAT92638.1"/>
    </source>
</evidence>
<accession>A0A1E1X089</accession>
<name>A0A1E1X089_9ACAR</name>
<feature type="non-terminal residue" evidence="1">
    <location>
        <position position="1"/>
    </location>
</feature>
<dbReference type="EMBL" id="GFAC01006550">
    <property type="protein sequence ID" value="JAT92638.1"/>
    <property type="molecule type" value="mRNA"/>
</dbReference>